<sequence>MPALPYRLDAPIGHRACLGLVVLQSDETIEPEFRRLIPAEGTALYASRIPSAAEVSAETLAQMEAHLPAAAALLPPSIAFDVVGYGCTSGATVIGPARVAELVRGASTARQVTNPISAVMTACDALGVRRLGFVTPYVAEVSAAMRGALEDHGLAIGGFGSFEEAEEAKVARIHPASILEAAIATGRQAPCDAVFLSCTNLRTIDIIAAAEAALGVPVISSNQALAWHMARLAGLDTSAAAGFGQLMRAGLPPSA</sequence>
<dbReference type="InterPro" id="IPR026286">
    <property type="entry name" value="MaiA/AMDase"/>
</dbReference>
<dbReference type="RefSeq" id="WP_138574157.1">
    <property type="nucleotide sequence ID" value="NZ_CP040818.1"/>
</dbReference>
<dbReference type="PIRSF" id="PIRSF015736">
    <property type="entry name" value="MI"/>
    <property type="match status" value="1"/>
</dbReference>
<gene>
    <name evidence="1" type="ORF">FDP22_12740</name>
</gene>
<dbReference type="EMBL" id="CP040818">
    <property type="protein sequence ID" value="QDL92575.1"/>
    <property type="molecule type" value="Genomic_DNA"/>
</dbReference>
<dbReference type="Pfam" id="PF17645">
    <property type="entry name" value="Amdase"/>
    <property type="match status" value="1"/>
</dbReference>
<protein>
    <submittedName>
        <fullName evidence="1">Asp/Glu racemase</fullName>
    </submittedName>
</protein>
<reference evidence="1 2" key="1">
    <citation type="submission" date="2019-06" db="EMBL/GenBank/DDBJ databases">
        <title>Genome sequence of Rhodobacteraceae bacterium D4M1.</title>
        <authorList>
            <person name="Cao J."/>
        </authorList>
    </citation>
    <scope>NUCLEOTIDE SEQUENCE [LARGE SCALE GENOMIC DNA]</scope>
    <source>
        <strain evidence="1 2">D4M1</strain>
    </source>
</reference>
<dbReference type="PANTHER" id="PTHR40267">
    <property type="entry name" value="BLR3294 PROTEIN"/>
    <property type="match status" value="1"/>
</dbReference>
<dbReference type="KEGG" id="ppru:FDP22_12740"/>
<dbReference type="OrthoDB" id="9816064at2"/>
<dbReference type="Gene3D" id="3.40.50.12500">
    <property type="match status" value="1"/>
</dbReference>
<evidence type="ECO:0000313" key="1">
    <source>
        <dbReference type="EMBL" id="QDL92575.1"/>
    </source>
</evidence>
<dbReference type="AlphaFoldDB" id="A0A5B8FVV8"/>
<accession>A0A5B8FVV8</accession>
<dbReference type="InterPro" id="IPR053714">
    <property type="entry name" value="Iso_Racemase_Enz_sf"/>
</dbReference>
<dbReference type="Proteomes" id="UP000305888">
    <property type="component" value="Chromosome"/>
</dbReference>
<organism evidence="1 2">
    <name type="scientific">Paroceanicella profunda</name>
    <dbReference type="NCBI Taxonomy" id="2579971"/>
    <lineage>
        <taxon>Bacteria</taxon>
        <taxon>Pseudomonadati</taxon>
        <taxon>Pseudomonadota</taxon>
        <taxon>Alphaproteobacteria</taxon>
        <taxon>Rhodobacterales</taxon>
        <taxon>Paracoccaceae</taxon>
        <taxon>Paroceanicella</taxon>
    </lineage>
</organism>
<keyword evidence="2" id="KW-1185">Reference proteome</keyword>
<proteinExistence type="predicted"/>
<dbReference type="PANTHER" id="PTHR40267:SF1">
    <property type="entry name" value="BLR3294 PROTEIN"/>
    <property type="match status" value="1"/>
</dbReference>
<evidence type="ECO:0000313" key="2">
    <source>
        <dbReference type="Proteomes" id="UP000305888"/>
    </source>
</evidence>
<name>A0A5B8FVV8_9RHOB</name>